<dbReference type="Proteomes" id="UP000694560">
    <property type="component" value="Unplaced"/>
</dbReference>
<feature type="signal peptide" evidence="1">
    <location>
        <begin position="1"/>
        <end position="20"/>
    </location>
</feature>
<accession>A0A8C5TNH2</accession>
<protein>
    <submittedName>
        <fullName evidence="2">Uncharacterized protein</fullName>
    </submittedName>
</protein>
<feature type="chain" id="PRO_5034383598" evidence="1">
    <location>
        <begin position="21"/>
        <end position="96"/>
    </location>
</feature>
<evidence type="ECO:0000313" key="2">
    <source>
        <dbReference type="Ensembl" id="ENSMCSP00000009640.1"/>
    </source>
</evidence>
<keyword evidence="3" id="KW-1185">Reference proteome</keyword>
<proteinExistence type="predicted"/>
<name>A0A8C5TNH2_9PASS</name>
<keyword evidence="1" id="KW-0732">Signal</keyword>
<organism evidence="2 3">
    <name type="scientific">Malurus cyaneus samueli</name>
    <dbReference type="NCBI Taxonomy" id="2593467"/>
    <lineage>
        <taxon>Eukaryota</taxon>
        <taxon>Metazoa</taxon>
        <taxon>Chordata</taxon>
        <taxon>Craniata</taxon>
        <taxon>Vertebrata</taxon>
        <taxon>Euteleostomi</taxon>
        <taxon>Archelosauria</taxon>
        <taxon>Archosauria</taxon>
        <taxon>Dinosauria</taxon>
        <taxon>Saurischia</taxon>
        <taxon>Theropoda</taxon>
        <taxon>Coelurosauria</taxon>
        <taxon>Aves</taxon>
        <taxon>Neognathae</taxon>
        <taxon>Neoaves</taxon>
        <taxon>Telluraves</taxon>
        <taxon>Australaves</taxon>
        <taxon>Passeriformes</taxon>
        <taxon>Meliphagoidea</taxon>
        <taxon>Maluridae</taxon>
        <taxon>Malurus</taxon>
    </lineage>
</organism>
<reference evidence="2" key="1">
    <citation type="submission" date="2025-08" db="UniProtKB">
        <authorList>
            <consortium name="Ensembl"/>
        </authorList>
    </citation>
    <scope>IDENTIFICATION</scope>
</reference>
<evidence type="ECO:0000313" key="3">
    <source>
        <dbReference type="Proteomes" id="UP000694560"/>
    </source>
</evidence>
<sequence length="96" mass="10689">SPSLLSFVTIPCLFMPTASCLPHRAFYPRFIWNSWSDTNTVSSIKWTSCTSHGQLPQLGTIAQEARGEQWIEASGCKMCTGCEFAAAVSTFKEWHL</sequence>
<dbReference type="AlphaFoldDB" id="A0A8C5TNH2"/>
<dbReference type="Ensembl" id="ENSMCST00000009879.1">
    <property type="protein sequence ID" value="ENSMCSP00000009640.1"/>
    <property type="gene ID" value="ENSMCSG00000006830.1"/>
</dbReference>
<reference evidence="2" key="2">
    <citation type="submission" date="2025-09" db="UniProtKB">
        <authorList>
            <consortium name="Ensembl"/>
        </authorList>
    </citation>
    <scope>IDENTIFICATION</scope>
</reference>
<evidence type="ECO:0000256" key="1">
    <source>
        <dbReference type="SAM" id="SignalP"/>
    </source>
</evidence>